<evidence type="ECO:0000256" key="8">
    <source>
        <dbReference type="ARBA" id="ARBA00023054"/>
    </source>
</evidence>
<evidence type="ECO:0000313" key="15">
    <source>
        <dbReference type="EMBL" id="GLD71782.1"/>
    </source>
</evidence>
<dbReference type="CDD" id="cd15880">
    <property type="entry name" value="SNARE_syntaxin1"/>
    <property type="match status" value="1"/>
</dbReference>
<evidence type="ECO:0000256" key="1">
    <source>
        <dbReference type="ARBA" id="ARBA00004211"/>
    </source>
</evidence>
<dbReference type="PANTHER" id="PTHR19957">
    <property type="entry name" value="SYNTAXIN"/>
    <property type="match status" value="1"/>
</dbReference>
<dbReference type="Pfam" id="PF00804">
    <property type="entry name" value="Syntaxin"/>
    <property type="match status" value="1"/>
</dbReference>
<dbReference type="InterPro" id="IPR010989">
    <property type="entry name" value="SNARE"/>
</dbReference>
<keyword evidence="3" id="KW-0813">Transport</keyword>
<dbReference type="InterPro" id="IPR045242">
    <property type="entry name" value="Syntaxin"/>
</dbReference>
<keyword evidence="9 13" id="KW-0472">Membrane</keyword>
<evidence type="ECO:0000256" key="13">
    <source>
        <dbReference type="SAM" id="Phobius"/>
    </source>
</evidence>
<evidence type="ECO:0000256" key="4">
    <source>
        <dbReference type="ARBA" id="ARBA00022553"/>
    </source>
</evidence>
<evidence type="ECO:0000256" key="7">
    <source>
        <dbReference type="ARBA" id="ARBA00022989"/>
    </source>
</evidence>
<dbReference type="GO" id="GO:0098967">
    <property type="term" value="P:exocytic insertion of neurotransmitter receptor to postsynaptic membrane"/>
    <property type="evidence" value="ECO:0007669"/>
    <property type="project" value="TreeGrafter"/>
</dbReference>
<dbReference type="GO" id="GO:0008021">
    <property type="term" value="C:synaptic vesicle"/>
    <property type="evidence" value="ECO:0007669"/>
    <property type="project" value="TreeGrafter"/>
</dbReference>
<keyword evidence="7 13" id="KW-1133">Transmembrane helix</keyword>
<organism evidence="15 16">
    <name type="scientific">Lates japonicus</name>
    <name type="common">Japanese lates</name>
    <dbReference type="NCBI Taxonomy" id="270547"/>
    <lineage>
        <taxon>Eukaryota</taxon>
        <taxon>Metazoa</taxon>
        <taxon>Chordata</taxon>
        <taxon>Craniata</taxon>
        <taxon>Vertebrata</taxon>
        <taxon>Euteleostomi</taxon>
        <taxon>Actinopterygii</taxon>
        <taxon>Neopterygii</taxon>
        <taxon>Teleostei</taxon>
        <taxon>Neoteleostei</taxon>
        <taxon>Acanthomorphata</taxon>
        <taxon>Carangaria</taxon>
        <taxon>Carangaria incertae sedis</taxon>
        <taxon>Centropomidae</taxon>
        <taxon>Lates</taxon>
    </lineage>
</organism>
<dbReference type="PROSITE" id="PS00914">
    <property type="entry name" value="SYNTAXIN"/>
    <property type="match status" value="1"/>
</dbReference>
<dbReference type="InterPro" id="IPR006011">
    <property type="entry name" value="Syntaxin_N"/>
</dbReference>
<comment type="caution">
    <text evidence="15">The sequence shown here is derived from an EMBL/GenBank/DDBJ whole genome shotgun (WGS) entry which is preliminary data.</text>
</comment>
<keyword evidence="16" id="KW-1185">Reference proteome</keyword>
<dbReference type="GO" id="GO:0031201">
    <property type="term" value="C:SNARE complex"/>
    <property type="evidence" value="ECO:0007669"/>
    <property type="project" value="TreeGrafter"/>
</dbReference>
<evidence type="ECO:0000256" key="11">
    <source>
        <dbReference type="ARBA" id="ARBA00040532"/>
    </source>
</evidence>
<keyword evidence="5 13" id="KW-0812">Transmembrane</keyword>
<dbReference type="CDD" id="cd00179">
    <property type="entry name" value="SynN"/>
    <property type="match status" value="1"/>
</dbReference>
<dbReference type="PROSITE" id="PS50192">
    <property type="entry name" value="T_SNARE"/>
    <property type="match status" value="1"/>
</dbReference>
<feature type="transmembrane region" description="Helical" evidence="13">
    <location>
        <begin position="307"/>
        <end position="328"/>
    </location>
</feature>
<protein>
    <recommendedName>
        <fullName evidence="11">Syntaxin-1B</fullName>
    </recommendedName>
</protein>
<dbReference type="GO" id="GO:0006886">
    <property type="term" value="P:intracellular protein transport"/>
    <property type="evidence" value="ECO:0007669"/>
    <property type="project" value="InterPro"/>
</dbReference>
<dbReference type="PANTHER" id="PTHR19957:SF334">
    <property type="entry name" value="SYNTAXIN-1B"/>
    <property type="match status" value="1"/>
</dbReference>
<dbReference type="GO" id="GO:0005484">
    <property type="term" value="F:SNAP receptor activity"/>
    <property type="evidence" value="ECO:0007669"/>
    <property type="project" value="InterPro"/>
</dbReference>
<dbReference type="InterPro" id="IPR006012">
    <property type="entry name" value="Syntaxin/epimorphin_CS"/>
</dbReference>
<dbReference type="GO" id="GO:0048787">
    <property type="term" value="C:presynaptic active zone membrane"/>
    <property type="evidence" value="ECO:0007669"/>
    <property type="project" value="TreeGrafter"/>
</dbReference>
<dbReference type="GO" id="GO:0031629">
    <property type="term" value="P:synaptic vesicle fusion to presynaptic active zone membrane"/>
    <property type="evidence" value="ECO:0007669"/>
    <property type="project" value="TreeGrafter"/>
</dbReference>
<dbReference type="SMART" id="SM00397">
    <property type="entry name" value="t_SNARE"/>
    <property type="match status" value="1"/>
</dbReference>
<dbReference type="Proteomes" id="UP001279410">
    <property type="component" value="Unassembled WGS sequence"/>
</dbReference>
<evidence type="ECO:0000256" key="9">
    <source>
        <dbReference type="ARBA" id="ARBA00023136"/>
    </source>
</evidence>
<evidence type="ECO:0000256" key="3">
    <source>
        <dbReference type="ARBA" id="ARBA00022448"/>
    </source>
</evidence>
<name>A0AAD3NH65_LATJO</name>
<proteinExistence type="inferred from homology"/>
<evidence type="ECO:0000259" key="14">
    <source>
        <dbReference type="PROSITE" id="PS50192"/>
    </source>
</evidence>
<comment type="similarity">
    <text evidence="2">Belongs to the syntaxin family.</text>
</comment>
<keyword evidence="8" id="KW-0175">Coiled coil</keyword>
<comment type="subcellular location">
    <subcellularLocation>
        <location evidence="1">Membrane</location>
        <topology evidence="1">Single-pass type IV membrane protein</topology>
    </subcellularLocation>
</comment>
<dbReference type="GO" id="GO:0000149">
    <property type="term" value="F:SNARE binding"/>
    <property type="evidence" value="ECO:0007669"/>
    <property type="project" value="TreeGrafter"/>
</dbReference>
<reference evidence="15" key="1">
    <citation type="submission" date="2022-08" db="EMBL/GenBank/DDBJ databases">
        <title>Genome sequencing of akame (Lates japonicus).</title>
        <authorList>
            <person name="Hashiguchi Y."/>
            <person name="Takahashi H."/>
        </authorList>
    </citation>
    <scope>NUCLEOTIDE SEQUENCE</scope>
    <source>
        <strain evidence="15">Kochi</strain>
    </source>
</reference>
<dbReference type="Gene3D" id="1.20.58.70">
    <property type="match status" value="1"/>
</dbReference>
<keyword evidence="6" id="KW-0532">Neurotransmitter transport</keyword>
<dbReference type="AlphaFoldDB" id="A0AAD3NH65"/>
<gene>
    <name evidence="15" type="ORF">AKAME5_002310600</name>
</gene>
<dbReference type="GO" id="GO:0048278">
    <property type="term" value="P:vesicle docking"/>
    <property type="evidence" value="ECO:0007669"/>
    <property type="project" value="TreeGrafter"/>
</dbReference>
<dbReference type="FunFam" id="1.20.5.110:FF:000005">
    <property type="entry name" value="Syntaxin 1B"/>
    <property type="match status" value="1"/>
</dbReference>
<evidence type="ECO:0000313" key="16">
    <source>
        <dbReference type="Proteomes" id="UP001279410"/>
    </source>
</evidence>
<keyword evidence="4" id="KW-0597">Phosphoprotein</keyword>
<evidence type="ECO:0000256" key="6">
    <source>
        <dbReference type="ARBA" id="ARBA00022775"/>
    </source>
</evidence>
<accession>A0AAD3NH65</accession>
<dbReference type="EMBL" id="BRZM01000738">
    <property type="protein sequence ID" value="GLD71782.1"/>
    <property type="molecule type" value="Genomic_DNA"/>
</dbReference>
<evidence type="ECO:0000256" key="5">
    <source>
        <dbReference type="ARBA" id="ARBA00022692"/>
    </source>
</evidence>
<evidence type="ECO:0000256" key="10">
    <source>
        <dbReference type="ARBA" id="ARBA00038802"/>
    </source>
</evidence>
<dbReference type="Gene3D" id="1.20.5.110">
    <property type="match status" value="1"/>
</dbReference>
<comment type="subunit">
    <text evidence="10">Interacts with OTOF. Interacts with SYT6 and SYT8; the interaction is Ca(2+)-dependent.</text>
</comment>
<feature type="domain" description="T-SNARE coiled-coil homology" evidence="14">
    <location>
        <begin position="233"/>
        <end position="295"/>
    </location>
</feature>
<dbReference type="SUPFAM" id="SSF47661">
    <property type="entry name" value="t-snare proteins"/>
    <property type="match status" value="1"/>
</dbReference>
<evidence type="ECO:0000256" key="2">
    <source>
        <dbReference type="ARBA" id="ARBA00009063"/>
    </source>
</evidence>
<dbReference type="Pfam" id="PF05739">
    <property type="entry name" value="SNARE"/>
    <property type="match status" value="1"/>
</dbReference>
<dbReference type="InterPro" id="IPR000727">
    <property type="entry name" value="T_SNARE_dom"/>
</dbReference>
<sequence length="330" mass="37953">MNRFNSTVPVDQYLAESNVLFYLSDAVTQLLEHKEEYTQFGVIRYFAEYFSSVKDERKAQEVFDLADYERSEELRKAKSRSKKNHSRFTVLRCRTPGNSIQEEVETPRGLGSARLEVSLMSAASGDDEATQIHWTETDLSDLISGEHQVAQTGLCESMWEHSTLSRKFVEVMTEYNTTQSKYRDRCKDRIQRQLEITGRTTTNEELEDMLESGKLAIFTDDIKMDSQMTKQALNEIETRHTEIIKLENSIRELHDMFVDMAMLVESQGEMIDRIEYNVEHSVDYVERAVSDTKKAVKYQSQARKKKIMIIICCVILGVVLASTIGGTLGF</sequence>
<comment type="function">
    <text evidence="12">Potentially involved in docking of synaptic vesicles at presynaptic active zones. May mediate Ca(2+)-regulation of exocytosis acrosomal reaction in sperm.</text>
</comment>
<evidence type="ECO:0000256" key="12">
    <source>
        <dbReference type="ARBA" id="ARBA00045194"/>
    </source>
</evidence>